<reference evidence="2 3" key="1">
    <citation type="journal article" date="2019" name="Nat. Ecol. Evol.">
        <title>Megaphylogeny resolves global patterns of mushroom evolution.</title>
        <authorList>
            <person name="Varga T."/>
            <person name="Krizsan K."/>
            <person name="Foldi C."/>
            <person name="Dima B."/>
            <person name="Sanchez-Garcia M."/>
            <person name="Sanchez-Ramirez S."/>
            <person name="Szollosi G.J."/>
            <person name="Szarkandi J.G."/>
            <person name="Papp V."/>
            <person name="Albert L."/>
            <person name="Andreopoulos W."/>
            <person name="Angelini C."/>
            <person name="Antonin V."/>
            <person name="Barry K.W."/>
            <person name="Bougher N.L."/>
            <person name="Buchanan P."/>
            <person name="Buyck B."/>
            <person name="Bense V."/>
            <person name="Catcheside P."/>
            <person name="Chovatia M."/>
            <person name="Cooper J."/>
            <person name="Damon W."/>
            <person name="Desjardin D."/>
            <person name="Finy P."/>
            <person name="Geml J."/>
            <person name="Haridas S."/>
            <person name="Hughes K."/>
            <person name="Justo A."/>
            <person name="Karasinski D."/>
            <person name="Kautmanova I."/>
            <person name="Kiss B."/>
            <person name="Kocsube S."/>
            <person name="Kotiranta H."/>
            <person name="LaButti K.M."/>
            <person name="Lechner B.E."/>
            <person name="Liimatainen K."/>
            <person name="Lipzen A."/>
            <person name="Lukacs Z."/>
            <person name="Mihaltcheva S."/>
            <person name="Morgado L.N."/>
            <person name="Niskanen T."/>
            <person name="Noordeloos M.E."/>
            <person name="Ohm R.A."/>
            <person name="Ortiz-Santana B."/>
            <person name="Ovrebo C."/>
            <person name="Racz N."/>
            <person name="Riley R."/>
            <person name="Savchenko A."/>
            <person name="Shiryaev A."/>
            <person name="Soop K."/>
            <person name="Spirin V."/>
            <person name="Szebenyi C."/>
            <person name="Tomsovsky M."/>
            <person name="Tulloss R.E."/>
            <person name="Uehling J."/>
            <person name="Grigoriev I.V."/>
            <person name="Vagvolgyi C."/>
            <person name="Papp T."/>
            <person name="Martin F.M."/>
            <person name="Miettinen O."/>
            <person name="Hibbett D.S."/>
            <person name="Nagy L.G."/>
        </authorList>
    </citation>
    <scope>NUCLEOTIDE SEQUENCE [LARGE SCALE GENOMIC DNA]</scope>
    <source>
        <strain evidence="2 3">CBS 962.96</strain>
    </source>
</reference>
<accession>A0A4S8M943</accession>
<proteinExistence type="predicted"/>
<evidence type="ECO:0000313" key="2">
    <source>
        <dbReference type="EMBL" id="THU98902.1"/>
    </source>
</evidence>
<dbReference type="AlphaFoldDB" id="A0A4S8M943"/>
<feature type="compositionally biased region" description="Low complexity" evidence="1">
    <location>
        <begin position="130"/>
        <end position="144"/>
    </location>
</feature>
<gene>
    <name evidence="2" type="ORF">K435DRAFT_856138</name>
</gene>
<dbReference type="Proteomes" id="UP000297245">
    <property type="component" value="Unassembled WGS sequence"/>
</dbReference>
<sequence length="217" mass="24110">MGKKAGRPPKYHTLEELRAAKSEYNRRYHKKKRSVGLPLVCGRFRGSERAESLPLPPAPPSSPLPPSSPPSSWGLDFSPTELFLDISTPAGIRVRQRFHQAIRRCRQRKAARLGPSTSHSIPSRADSKKMASLSSSASSVSPPKLCQPYRKERRSPVVSRFVCVESDSESHIDAPDGPQRVRESTPDDDCTLPIVSSDLRILSLQSLQLDCVKSDWN</sequence>
<evidence type="ECO:0000313" key="3">
    <source>
        <dbReference type="Proteomes" id="UP000297245"/>
    </source>
</evidence>
<evidence type="ECO:0000256" key="1">
    <source>
        <dbReference type="SAM" id="MobiDB-lite"/>
    </source>
</evidence>
<feature type="region of interest" description="Disordered" evidence="1">
    <location>
        <begin position="105"/>
        <end position="149"/>
    </location>
</feature>
<protein>
    <submittedName>
        <fullName evidence="2">Uncharacterized protein</fullName>
    </submittedName>
</protein>
<dbReference type="EMBL" id="ML179127">
    <property type="protein sequence ID" value="THU98902.1"/>
    <property type="molecule type" value="Genomic_DNA"/>
</dbReference>
<keyword evidence="3" id="KW-1185">Reference proteome</keyword>
<name>A0A4S8M943_DENBC</name>
<feature type="region of interest" description="Disordered" evidence="1">
    <location>
        <begin position="48"/>
        <end position="71"/>
    </location>
</feature>
<organism evidence="2 3">
    <name type="scientific">Dendrothele bispora (strain CBS 962.96)</name>
    <dbReference type="NCBI Taxonomy" id="1314807"/>
    <lineage>
        <taxon>Eukaryota</taxon>
        <taxon>Fungi</taxon>
        <taxon>Dikarya</taxon>
        <taxon>Basidiomycota</taxon>
        <taxon>Agaricomycotina</taxon>
        <taxon>Agaricomycetes</taxon>
        <taxon>Agaricomycetidae</taxon>
        <taxon>Agaricales</taxon>
        <taxon>Agaricales incertae sedis</taxon>
        <taxon>Dendrothele</taxon>
    </lineage>
</organism>
<feature type="compositionally biased region" description="Pro residues" evidence="1">
    <location>
        <begin position="54"/>
        <end position="69"/>
    </location>
</feature>